<dbReference type="InterPro" id="IPR014015">
    <property type="entry name" value="Helicase_SF3_DNA-vir"/>
</dbReference>
<evidence type="ECO:0000256" key="3">
    <source>
        <dbReference type="ARBA" id="ARBA00022840"/>
    </source>
</evidence>
<dbReference type="GO" id="GO:0016787">
    <property type="term" value="F:hydrolase activity"/>
    <property type="evidence" value="ECO:0007669"/>
    <property type="project" value="UniProtKB-KW"/>
</dbReference>
<organism evidence="5 6">
    <name type="scientific">Mycolicibacterium tokaiense</name>
    <dbReference type="NCBI Taxonomy" id="39695"/>
    <lineage>
        <taxon>Bacteria</taxon>
        <taxon>Bacillati</taxon>
        <taxon>Actinomycetota</taxon>
        <taxon>Actinomycetes</taxon>
        <taxon>Mycobacteriales</taxon>
        <taxon>Mycobacteriaceae</taxon>
        <taxon>Mycolicibacterium</taxon>
    </lineage>
</organism>
<dbReference type="OrthoDB" id="9763644at2"/>
<dbReference type="PANTHER" id="PTHR35372">
    <property type="entry name" value="ATP BINDING PROTEIN-RELATED"/>
    <property type="match status" value="1"/>
</dbReference>
<evidence type="ECO:0000313" key="6">
    <source>
        <dbReference type="Proteomes" id="UP000254978"/>
    </source>
</evidence>
<dbReference type="PROSITE" id="PS51206">
    <property type="entry name" value="SF3_HELICASE_1"/>
    <property type="match status" value="1"/>
</dbReference>
<dbReference type="InterPro" id="IPR027417">
    <property type="entry name" value="P-loop_NTPase"/>
</dbReference>
<dbReference type="AlphaFoldDB" id="A0A378TDB7"/>
<dbReference type="RefSeq" id="WP_147289328.1">
    <property type="nucleotide sequence ID" value="NZ_AP022600.1"/>
</dbReference>
<dbReference type="InterPro" id="IPR051620">
    <property type="entry name" value="ORF904-like_C"/>
</dbReference>
<protein>
    <submittedName>
        <fullName evidence="5">Phage/plasmid primase</fullName>
    </submittedName>
</protein>
<dbReference type="InterPro" id="IPR014818">
    <property type="entry name" value="Phage/plasmid_primase_P4_C"/>
</dbReference>
<dbReference type="Pfam" id="PF19263">
    <property type="entry name" value="DUF5906"/>
    <property type="match status" value="1"/>
</dbReference>
<evidence type="ECO:0000256" key="1">
    <source>
        <dbReference type="ARBA" id="ARBA00022741"/>
    </source>
</evidence>
<evidence type="ECO:0000259" key="4">
    <source>
        <dbReference type="PROSITE" id="PS51206"/>
    </source>
</evidence>
<dbReference type="GO" id="GO:0005524">
    <property type="term" value="F:ATP binding"/>
    <property type="evidence" value="ECO:0007669"/>
    <property type="project" value="UniProtKB-KW"/>
</dbReference>
<dbReference type="InterPro" id="IPR045455">
    <property type="entry name" value="NrS-1_pol-like_helicase"/>
</dbReference>
<dbReference type="EMBL" id="UGQT01000001">
    <property type="protein sequence ID" value="STZ58801.1"/>
    <property type="molecule type" value="Genomic_DNA"/>
</dbReference>
<keyword evidence="2" id="KW-0378">Hydrolase</keyword>
<accession>A0A378TDB7</accession>
<evidence type="ECO:0000256" key="2">
    <source>
        <dbReference type="ARBA" id="ARBA00022801"/>
    </source>
</evidence>
<dbReference type="NCBIfam" id="TIGR01613">
    <property type="entry name" value="primase_Cterm"/>
    <property type="match status" value="1"/>
</dbReference>
<feature type="domain" description="SF3 helicase" evidence="4">
    <location>
        <begin position="182"/>
        <end position="340"/>
    </location>
</feature>
<dbReference type="InterPro" id="IPR006500">
    <property type="entry name" value="Helicase_put_C_phage/plasmid"/>
</dbReference>
<evidence type="ECO:0000313" key="5">
    <source>
        <dbReference type="EMBL" id="STZ58801.1"/>
    </source>
</evidence>
<reference evidence="5 6" key="1">
    <citation type="submission" date="2018-06" db="EMBL/GenBank/DDBJ databases">
        <authorList>
            <consortium name="Pathogen Informatics"/>
            <person name="Doyle S."/>
        </authorList>
    </citation>
    <scope>NUCLEOTIDE SEQUENCE [LARGE SCALE GENOMIC DNA]</scope>
    <source>
        <strain evidence="5 6">NCTC10821</strain>
    </source>
</reference>
<proteinExistence type="predicted"/>
<dbReference type="Gene3D" id="3.40.50.300">
    <property type="entry name" value="P-loop containing nucleotide triphosphate hydrolases"/>
    <property type="match status" value="1"/>
</dbReference>
<keyword evidence="3" id="KW-0067">ATP-binding</keyword>
<keyword evidence="1" id="KW-0547">Nucleotide-binding</keyword>
<name>A0A378TDB7_9MYCO</name>
<dbReference type="PANTHER" id="PTHR35372:SF2">
    <property type="entry name" value="SF3 HELICASE DOMAIN-CONTAINING PROTEIN"/>
    <property type="match status" value="1"/>
</dbReference>
<dbReference type="SUPFAM" id="SSF52540">
    <property type="entry name" value="P-loop containing nucleoside triphosphate hydrolases"/>
    <property type="match status" value="1"/>
</dbReference>
<gene>
    <name evidence="5" type="ORF">NCTC10821_02320</name>
</gene>
<sequence length="475" mass="54417">MTTNDGNGVYLPPQGTIVDSPSRPSALADWLLDFWAKQDRPVIVRMRELYQYNGKFWEHCAEDDVYRELYAVLDRCQFNKMVQGAPTPTDWDPDEPKLKKLLHALKNKASNYTGLQENTWFDGREQLVLPCRNGLVCWPDRQMLNHTSDYFCTYVLPADYDPQARSPQTDQFIRHLASDDPESMRLLYQWMAYCVTGSKRYQKGLILKGLSGSGKGVFGRLMNLIMTDDNYAGHKVADFKRNGFPKEPLFGKSVVTFSDNRADFRDGEFLDLLLEVIGNDPTSIRLPYARRSLHLYLPCRFMIFTNLMPSVQDNSGAFIRRFVVIDCKTKPSGEIPDYEKALFAELPGIINRMLQGLDNLVKQGGFKQPEQHAWILKAMRETSSVESQFVTEKCDTGPTETVREVREVLYAEYQVYCSEANEKPLSKTRFGEELVGMGGIELHRRGSRADKNKEVYYLEGIKLKTTRIGLKAVNQ</sequence>
<dbReference type="Pfam" id="PF08706">
    <property type="entry name" value="D5_N"/>
    <property type="match status" value="1"/>
</dbReference>
<dbReference type="Proteomes" id="UP000254978">
    <property type="component" value="Unassembled WGS sequence"/>
</dbReference>
<keyword evidence="6" id="KW-1185">Reference proteome</keyword>